<feature type="chain" id="PRO_5026787020" description="DUF4440 domain-containing protein" evidence="1">
    <location>
        <begin position="20"/>
        <end position="150"/>
    </location>
</feature>
<evidence type="ECO:0000313" key="2">
    <source>
        <dbReference type="EMBL" id="VTS01044.1"/>
    </source>
</evidence>
<keyword evidence="3" id="KW-1185">Reference proteome</keyword>
<feature type="signal peptide" evidence="1">
    <location>
        <begin position="1"/>
        <end position="19"/>
    </location>
</feature>
<evidence type="ECO:0000256" key="1">
    <source>
        <dbReference type="SAM" id="SignalP"/>
    </source>
</evidence>
<dbReference type="RefSeq" id="WP_162672339.1">
    <property type="nucleotide sequence ID" value="NZ_LR593886.1"/>
</dbReference>
<gene>
    <name evidence="2" type="ORF">SOIL9_79810</name>
</gene>
<sequence length="150" mass="16967">MRLFALLAASSFAALVAPASGFGDEKDDKKKAEVEWAKEVAVDFIKAIQTQEYIQARRLLTPELAKEFEKRVPDAPAPLDVGRFTSWEFDADKVSPDKDEVAVRGRLRGKDGLIEHTSAFSIRLVKAKEPGRWRIDFFLFERCQEVPAKK</sequence>
<dbReference type="Proteomes" id="UP000464178">
    <property type="component" value="Chromosome"/>
</dbReference>
<dbReference type="EMBL" id="LR593886">
    <property type="protein sequence ID" value="VTS01044.1"/>
    <property type="molecule type" value="Genomic_DNA"/>
</dbReference>
<evidence type="ECO:0000313" key="3">
    <source>
        <dbReference type="Proteomes" id="UP000464178"/>
    </source>
</evidence>
<evidence type="ECO:0008006" key="4">
    <source>
        <dbReference type="Google" id="ProtNLM"/>
    </source>
</evidence>
<name>A0A6P2DI76_9BACT</name>
<keyword evidence="1" id="KW-0732">Signal</keyword>
<proteinExistence type="predicted"/>
<protein>
    <recommendedName>
        <fullName evidence="4">DUF4440 domain-containing protein</fullName>
    </recommendedName>
</protein>
<organism evidence="2 3">
    <name type="scientific">Gemmata massiliana</name>
    <dbReference type="NCBI Taxonomy" id="1210884"/>
    <lineage>
        <taxon>Bacteria</taxon>
        <taxon>Pseudomonadati</taxon>
        <taxon>Planctomycetota</taxon>
        <taxon>Planctomycetia</taxon>
        <taxon>Gemmatales</taxon>
        <taxon>Gemmataceae</taxon>
        <taxon>Gemmata</taxon>
    </lineage>
</organism>
<dbReference type="AlphaFoldDB" id="A0A6P2DI76"/>
<accession>A0A6P2DI76</accession>
<reference evidence="2 3" key="1">
    <citation type="submission" date="2019-05" db="EMBL/GenBank/DDBJ databases">
        <authorList>
            <consortium name="Science for Life Laboratories"/>
        </authorList>
    </citation>
    <scope>NUCLEOTIDE SEQUENCE [LARGE SCALE GENOMIC DNA]</scope>
    <source>
        <strain evidence="2">Soil9</strain>
    </source>
</reference>
<dbReference type="KEGG" id="gms:SOIL9_79810"/>